<keyword evidence="2" id="KW-1185">Reference proteome</keyword>
<gene>
    <name evidence="1" type="ORF">BC936DRAFT_138734</name>
</gene>
<comment type="caution">
    <text evidence="1">The sequence shown here is derived from an EMBL/GenBank/DDBJ whole genome shotgun (WGS) entry which is preliminary data.</text>
</comment>
<protein>
    <submittedName>
        <fullName evidence="1">Uncharacterized protein</fullName>
    </submittedName>
</protein>
<dbReference type="AlphaFoldDB" id="A0A433BMP0"/>
<evidence type="ECO:0000313" key="1">
    <source>
        <dbReference type="EMBL" id="RUP27509.1"/>
    </source>
</evidence>
<proteinExistence type="predicted"/>
<reference evidence="1 2" key="1">
    <citation type="journal article" date="2018" name="New Phytol.">
        <title>Phylogenomics of Endogonaceae and evolution of mycorrhizas within Mucoromycota.</title>
        <authorList>
            <person name="Chang Y."/>
            <person name="Desiro A."/>
            <person name="Na H."/>
            <person name="Sandor L."/>
            <person name="Lipzen A."/>
            <person name="Clum A."/>
            <person name="Barry K."/>
            <person name="Grigoriev I.V."/>
            <person name="Martin F.M."/>
            <person name="Stajich J.E."/>
            <person name="Smith M.E."/>
            <person name="Bonito G."/>
            <person name="Spatafora J.W."/>
        </authorList>
    </citation>
    <scope>NUCLEOTIDE SEQUENCE [LARGE SCALE GENOMIC DNA]</scope>
    <source>
        <strain evidence="1 2">GMNB39</strain>
    </source>
</reference>
<evidence type="ECO:0000313" key="2">
    <source>
        <dbReference type="Proteomes" id="UP000268093"/>
    </source>
</evidence>
<dbReference type="OrthoDB" id="60858at2759"/>
<organism evidence="1 2">
    <name type="scientific">Jimgerdemannia flammicorona</name>
    <dbReference type="NCBI Taxonomy" id="994334"/>
    <lineage>
        <taxon>Eukaryota</taxon>
        <taxon>Fungi</taxon>
        <taxon>Fungi incertae sedis</taxon>
        <taxon>Mucoromycota</taxon>
        <taxon>Mucoromycotina</taxon>
        <taxon>Endogonomycetes</taxon>
        <taxon>Endogonales</taxon>
        <taxon>Endogonaceae</taxon>
        <taxon>Jimgerdemannia</taxon>
    </lineage>
</organism>
<name>A0A433BMP0_9FUNG</name>
<sequence>MYPGGDLTWIWAPSTINTVGRPLMLATALRSRKVHTSPNRTSPPALATFSRYYPSLLQRGSSTSNLVGFSAALIILNKTALYYIIEPFSGFAHTGHNNLRSVLRPAQRNVARRARCDRGEIGWWGWGKGEG</sequence>
<dbReference type="Proteomes" id="UP000268093">
    <property type="component" value="Unassembled WGS sequence"/>
</dbReference>
<dbReference type="EMBL" id="RBNI01013651">
    <property type="protein sequence ID" value="RUP27509.1"/>
    <property type="molecule type" value="Genomic_DNA"/>
</dbReference>
<accession>A0A433BMP0</accession>